<keyword evidence="4" id="KW-1185">Reference proteome</keyword>
<dbReference type="Gene3D" id="1.20.1260.10">
    <property type="match status" value="1"/>
</dbReference>
<gene>
    <name evidence="3" type="ORF">SAMN04488004_10515</name>
</gene>
<dbReference type="OrthoDB" id="517560at2"/>
<protein>
    <recommendedName>
        <fullName evidence="2">DUF305 domain-containing protein</fullName>
    </recommendedName>
</protein>
<dbReference type="PANTHER" id="PTHR36933">
    <property type="entry name" value="SLL0788 PROTEIN"/>
    <property type="match status" value="1"/>
</dbReference>
<dbReference type="InterPro" id="IPR012347">
    <property type="entry name" value="Ferritin-like"/>
</dbReference>
<dbReference type="InterPro" id="IPR005183">
    <property type="entry name" value="DUF305_CopM-like"/>
</dbReference>
<reference evidence="4" key="1">
    <citation type="submission" date="2016-10" db="EMBL/GenBank/DDBJ databases">
        <authorList>
            <person name="Varghese N."/>
            <person name="Submissions S."/>
        </authorList>
    </citation>
    <scope>NUCLEOTIDE SEQUENCE [LARGE SCALE GENOMIC DNA]</scope>
    <source>
        <strain evidence="4">DSM 16199</strain>
    </source>
</reference>
<dbReference type="Pfam" id="PF03713">
    <property type="entry name" value="DUF305"/>
    <property type="match status" value="1"/>
</dbReference>
<feature type="domain" description="DUF305" evidence="2">
    <location>
        <begin position="56"/>
        <end position="111"/>
    </location>
</feature>
<sequence>MSTTLGAIAGLVIGAAVGVGGMMVWDHGDISGMDYGDMPVDHGNMTGDMPMTGNPDHDFMAGMVPHHQSAIDMANTVLQTTSDPQIKALAEDILAAQAAEIAQMNDWLAAHPQ</sequence>
<proteinExistence type="predicted"/>
<keyword evidence="1" id="KW-0812">Transmembrane</keyword>
<keyword evidence="1" id="KW-0472">Membrane</keyword>
<organism evidence="3 4">
    <name type="scientific">Loktanella salsilacus</name>
    <dbReference type="NCBI Taxonomy" id="195913"/>
    <lineage>
        <taxon>Bacteria</taxon>
        <taxon>Pseudomonadati</taxon>
        <taxon>Pseudomonadota</taxon>
        <taxon>Alphaproteobacteria</taxon>
        <taxon>Rhodobacterales</taxon>
        <taxon>Roseobacteraceae</taxon>
        <taxon>Loktanella</taxon>
    </lineage>
</organism>
<feature type="transmembrane region" description="Helical" evidence="1">
    <location>
        <begin position="6"/>
        <end position="25"/>
    </location>
</feature>
<dbReference type="AlphaFoldDB" id="A0A1I4DVS8"/>
<dbReference type="Proteomes" id="UP000199550">
    <property type="component" value="Unassembled WGS sequence"/>
</dbReference>
<evidence type="ECO:0000259" key="2">
    <source>
        <dbReference type="Pfam" id="PF03713"/>
    </source>
</evidence>
<accession>A0A1I4DVS8</accession>
<dbReference type="PANTHER" id="PTHR36933:SF1">
    <property type="entry name" value="SLL0788 PROTEIN"/>
    <property type="match status" value="1"/>
</dbReference>
<evidence type="ECO:0000313" key="3">
    <source>
        <dbReference type="EMBL" id="SFK96021.1"/>
    </source>
</evidence>
<dbReference type="EMBL" id="FOTF01000005">
    <property type="protein sequence ID" value="SFK96021.1"/>
    <property type="molecule type" value="Genomic_DNA"/>
</dbReference>
<name>A0A1I4DVS8_9RHOB</name>
<keyword evidence="1" id="KW-1133">Transmembrane helix</keyword>
<evidence type="ECO:0000256" key="1">
    <source>
        <dbReference type="SAM" id="Phobius"/>
    </source>
</evidence>
<dbReference type="GeneID" id="97891940"/>
<dbReference type="RefSeq" id="WP_090186698.1">
    <property type="nucleotide sequence ID" value="NZ_CAXYBM010000014.1"/>
</dbReference>
<evidence type="ECO:0000313" key="4">
    <source>
        <dbReference type="Proteomes" id="UP000199550"/>
    </source>
</evidence>